<evidence type="ECO:0000256" key="1">
    <source>
        <dbReference type="ARBA" id="ARBA00022617"/>
    </source>
</evidence>
<feature type="binding site" evidence="4">
    <location>
        <position position="193"/>
    </location>
    <ligand>
        <name>heme b</name>
        <dbReference type="ChEBI" id="CHEBI:60344"/>
    </ligand>
</feature>
<dbReference type="GO" id="GO:0042167">
    <property type="term" value="P:heme catabolic process"/>
    <property type="evidence" value="ECO:0007669"/>
    <property type="project" value="TreeGrafter"/>
</dbReference>
<dbReference type="CDD" id="cd19165">
    <property type="entry name" value="HemeO"/>
    <property type="match status" value="1"/>
</dbReference>
<comment type="caution">
    <text evidence="7">The sequence shown here is derived from an EMBL/GenBank/DDBJ whole genome shotgun (WGS) entry which is preliminary data.</text>
</comment>
<evidence type="ECO:0000313" key="7">
    <source>
        <dbReference type="EMBL" id="PFG18592.1"/>
    </source>
</evidence>
<feature type="region of interest" description="Disordered" evidence="6">
    <location>
        <begin position="1"/>
        <end position="41"/>
    </location>
</feature>
<keyword evidence="3 5" id="KW-0408">Iron</keyword>
<accession>A0A2A9CY42</accession>
<keyword evidence="8" id="KW-1185">Reference proteome</keyword>
<dbReference type="PIRSF" id="PIRSF000343">
    <property type="entry name" value="Haem_Oase"/>
    <property type="match status" value="1"/>
</dbReference>
<dbReference type="Gene3D" id="1.20.910.10">
    <property type="entry name" value="Heme oxygenase-like"/>
    <property type="match status" value="1"/>
</dbReference>
<dbReference type="EMBL" id="PDJD01000001">
    <property type="protein sequence ID" value="PFG18592.1"/>
    <property type="molecule type" value="Genomic_DNA"/>
</dbReference>
<evidence type="ECO:0000256" key="6">
    <source>
        <dbReference type="SAM" id="MobiDB-lite"/>
    </source>
</evidence>
<dbReference type="Proteomes" id="UP000224915">
    <property type="component" value="Unassembled WGS sequence"/>
</dbReference>
<dbReference type="AlphaFoldDB" id="A0A2A9CY42"/>
<dbReference type="GO" id="GO:0046872">
    <property type="term" value="F:metal ion binding"/>
    <property type="evidence" value="ECO:0007669"/>
    <property type="project" value="UniProtKB-KW"/>
</dbReference>
<dbReference type="SUPFAM" id="SSF48613">
    <property type="entry name" value="Heme oxygenase-like"/>
    <property type="match status" value="1"/>
</dbReference>
<feature type="binding site" evidence="4">
    <location>
        <position position="33"/>
    </location>
    <ligand>
        <name>heme b</name>
        <dbReference type="ChEBI" id="CHEBI:60344"/>
    </ligand>
</feature>
<dbReference type="PANTHER" id="PTHR10720">
    <property type="entry name" value="HEME OXYGENASE"/>
    <property type="match status" value="1"/>
</dbReference>
<keyword evidence="1 4" id="KW-0349">Heme</keyword>
<gene>
    <name evidence="7" type="ORF">ATL40_0132</name>
</gene>
<organism evidence="7 8">
    <name type="scientific">Serinibacter salmoneus</name>
    <dbReference type="NCBI Taxonomy" id="556530"/>
    <lineage>
        <taxon>Bacteria</taxon>
        <taxon>Bacillati</taxon>
        <taxon>Actinomycetota</taxon>
        <taxon>Actinomycetes</taxon>
        <taxon>Micrococcales</taxon>
        <taxon>Beutenbergiaceae</taxon>
        <taxon>Serinibacter</taxon>
    </lineage>
</organism>
<dbReference type="GO" id="GO:0020037">
    <property type="term" value="F:heme binding"/>
    <property type="evidence" value="ECO:0007669"/>
    <property type="project" value="TreeGrafter"/>
</dbReference>
<feature type="compositionally biased region" description="Basic and acidic residues" evidence="6">
    <location>
        <begin position="30"/>
        <end position="41"/>
    </location>
</feature>
<evidence type="ECO:0000256" key="2">
    <source>
        <dbReference type="ARBA" id="ARBA00022723"/>
    </source>
</evidence>
<evidence type="ECO:0000256" key="3">
    <source>
        <dbReference type="ARBA" id="ARBA00023004"/>
    </source>
</evidence>
<reference evidence="7 8" key="1">
    <citation type="submission" date="2017-10" db="EMBL/GenBank/DDBJ databases">
        <title>Sequencing the genomes of 1000 actinobacteria strains.</title>
        <authorList>
            <person name="Klenk H.-P."/>
        </authorList>
    </citation>
    <scope>NUCLEOTIDE SEQUENCE [LARGE SCALE GENOMIC DNA]</scope>
    <source>
        <strain evidence="7 8">DSM 21801</strain>
    </source>
</reference>
<keyword evidence="2 5" id="KW-0479">Metal-binding</keyword>
<sequence length="237" mass="25652">MSPVPDTPREAPADSTSATAVSPQAPPLSERLREATRPQHERAENRGFVVELMGGDLGVEAYVDLAVQHRAIYAALEAAGERLRGDAVAAPFLLPELMRLPSLEADLVTLRGTDWREGASLVPATADYVARLDAIATAGEYLAHAYTRYLGDLSGGQVIARMLQRHYGMTPEQLTFYTFTEIPKPKPFKDRYRALMDAAPFSATESDAVVAEARVAFDLNAALFDDLGVRHTAAPAA</sequence>
<protein>
    <submittedName>
        <fullName evidence="7">Heme oxygenase</fullName>
    </submittedName>
</protein>
<evidence type="ECO:0000256" key="5">
    <source>
        <dbReference type="PIRSR" id="PIRSR000343-2"/>
    </source>
</evidence>
<proteinExistence type="predicted"/>
<evidence type="ECO:0000313" key="8">
    <source>
        <dbReference type="Proteomes" id="UP000224915"/>
    </source>
</evidence>
<dbReference type="GO" id="GO:0006788">
    <property type="term" value="P:heme oxidation"/>
    <property type="evidence" value="ECO:0007669"/>
    <property type="project" value="InterPro"/>
</dbReference>
<dbReference type="RefSeq" id="WP_098467848.1">
    <property type="nucleotide sequence ID" value="NZ_PDJD01000001.1"/>
</dbReference>
<dbReference type="InterPro" id="IPR002051">
    <property type="entry name" value="Haem_Oase"/>
</dbReference>
<dbReference type="GO" id="GO:0006979">
    <property type="term" value="P:response to oxidative stress"/>
    <property type="evidence" value="ECO:0007669"/>
    <property type="project" value="TreeGrafter"/>
</dbReference>
<feature type="binding site" evidence="4">
    <location>
        <position position="146"/>
    </location>
    <ligand>
        <name>heme b</name>
        <dbReference type="ChEBI" id="CHEBI:60344"/>
    </ligand>
</feature>
<dbReference type="InterPro" id="IPR016053">
    <property type="entry name" value="Haem_Oase-like"/>
</dbReference>
<feature type="binding site" description="axial binding residue" evidence="5">
    <location>
        <position position="40"/>
    </location>
    <ligand>
        <name>heme b</name>
        <dbReference type="ChEBI" id="CHEBI:60344"/>
    </ligand>
    <ligandPart>
        <name>Fe</name>
        <dbReference type="ChEBI" id="CHEBI:18248"/>
    </ligandPart>
</feature>
<name>A0A2A9CY42_9MICO</name>
<dbReference type="InterPro" id="IPR016084">
    <property type="entry name" value="Haem_Oase-like_multi-hlx"/>
</dbReference>
<dbReference type="PANTHER" id="PTHR10720:SF0">
    <property type="entry name" value="HEME OXYGENASE"/>
    <property type="match status" value="1"/>
</dbReference>
<dbReference type="Pfam" id="PF01126">
    <property type="entry name" value="Heme_oxygenase"/>
    <property type="match status" value="1"/>
</dbReference>
<dbReference type="PRINTS" id="PR00088">
    <property type="entry name" value="HAEMOXYGNASE"/>
</dbReference>
<evidence type="ECO:0000256" key="4">
    <source>
        <dbReference type="PIRSR" id="PIRSR000343-1"/>
    </source>
</evidence>
<dbReference type="GO" id="GO:0004392">
    <property type="term" value="F:heme oxygenase (decyclizing) activity"/>
    <property type="evidence" value="ECO:0007669"/>
    <property type="project" value="InterPro"/>
</dbReference>
<dbReference type="OrthoDB" id="5493802at2"/>